<accession>A0AAN8XQI3</accession>
<sequence length="91" mass="10165">MENFFSTAGFLGDIKDAPKGVAAGNKLDIPFRINELEREYLTTEEVVVKKLLAPAANSAKVSVTERLQKRYIKKKQKLQRILSKGLVSEAD</sequence>
<protein>
    <submittedName>
        <fullName evidence="1">Uncharacterized protein</fullName>
    </submittedName>
</protein>
<dbReference type="EMBL" id="JAWJWE010000002">
    <property type="protein sequence ID" value="KAK6643272.1"/>
    <property type="molecule type" value="Genomic_DNA"/>
</dbReference>
<organism evidence="1 2">
    <name type="scientific">Polyplax serrata</name>
    <name type="common">Common mouse louse</name>
    <dbReference type="NCBI Taxonomy" id="468196"/>
    <lineage>
        <taxon>Eukaryota</taxon>
        <taxon>Metazoa</taxon>
        <taxon>Ecdysozoa</taxon>
        <taxon>Arthropoda</taxon>
        <taxon>Hexapoda</taxon>
        <taxon>Insecta</taxon>
        <taxon>Pterygota</taxon>
        <taxon>Neoptera</taxon>
        <taxon>Paraneoptera</taxon>
        <taxon>Psocodea</taxon>
        <taxon>Troctomorpha</taxon>
        <taxon>Phthiraptera</taxon>
        <taxon>Anoplura</taxon>
        <taxon>Polyplacidae</taxon>
        <taxon>Polyplax</taxon>
    </lineage>
</organism>
<evidence type="ECO:0000313" key="2">
    <source>
        <dbReference type="Proteomes" id="UP001372834"/>
    </source>
</evidence>
<reference evidence="1 2" key="1">
    <citation type="submission" date="2023-10" db="EMBL/GenBank/DDBJ databases">
        <title>Genomes of two closely related lineages of the louse Polyplax serrata with different host specificities.</title>
        <authorList>
            <person name="Martinu J."/>
            <person name="Tarabai H."/>
            <person name="Stefka J."/>
            <person name="Hypsa V."/>
        </authorList>
    </citation>
    <scope>NUCLEOTIDE SEQUENCE [LARGE SCALE GENOMIC DNA]</scope>
    <source>
        <strain evidence="1">HR10_N</strain>
    </source>
</reference>
<evidence type="ECO:0000313" key="1">
    <source>
        <dbReference type="EMBL" id="KAK6643272.1"/>
    </source>
</evidence>
<gene>
    <name evidence="1" type="ORF">RUM43_004777</name>
</gene>
<proteinExistence type="predicted"/>
<dbReference type="Proteomes" id="UP001372834">
    <property type="component" value="Unassembled WGS sequence"/>
</dbReference>
<name>A0AAN8XQI3_POLSC</name>
<dbReference type="AlphaFoldDB" id="A0AAN8XQI3"/>
<comment type="caution">
    <text evidence="1">The sequence shown here is derived from an EMBL/GenBank/DDBJ whole genome shotgun (WGS) entry which is preliminary data.</text>
</comment>